<name>A0A0A8Y8P9_ARUDO</name>
<organism evidence="1">
    <name type="scientific">Arundo donax</name>
    <name type="common">Giant reed</name>
    <name type="synonym">Donax arundinaceus</name>
    <dbReference type="NCBI Taxonomy" id="35708"/>
    <lineage>
        <taxon>Eukaryota</taxon>
        <taxon>Viridiplantae</taxon>
        <taxon>Streptophyta</taxon>
        <taxon>Embryophyta</taxon>
        <taxon>Tracheophyta</taxon>
        <taxon>Spermatophyta</taxon>
        <taxon>Magnoliopsida</taxon>
        <taxon>Liliopsida</taxon>
        <taxon>Poales</taxon>
        <taxon>Poaceae</taxon>
        <taxon>PACMAD clade</taxon>
        <taxon>Arundinoideae</taxon>
        <taxon>Arundineae</taxon>
        <taxon>Arundo</taxon>
    </lineage>
</organism>
<dbReference type="EMBL" id="GBRH01275274">
    <property type="protein sequence ID" value="JAD22621.1"/>
    <property type="molecule type" value="Transcribed_RNA"/>
</dbReference>
<sequence length="63" mass="7557">MRLMILIVIKKNIFNFAIQLYQARAYRSRQFAMLRFQSIVFNYSSDMTFEICADVHVVLQCLF</sequence>
<accession>A0A0A8Y8P9</accession>
<protein>
    <submittedName>
        <fullName evidence="1">Uncharacterized protein</fullName>
    </submittedName>
</protein>
<reference evidence="1" key="2">
    <citation type="journal article" date="2015" name="Data Brief">
        <title>Shoot transcriptome of the giant reed, Arundo donax.</title>
        <authorList>
            <person name="Barrero R.A."/>
            <person name="Guerrero F.D."/>
            <person name="Moolhuijzen P."/>
            <person name="Goolsby J.A."/>
            <person name="Tidwell J."/>
            <person name="Bellgard S.E."/>
            <person name="Bellgard M.I."/>
        </authorList>
    </citation>
    <scope>NUCLEOTIDE SEQUENCE</scope>
    <source>
        <tissue evidence="1">Shoot tissue taken approximately 20 cm above the soil surface</tissue>
    </source>
</reference>
<evidence type="ECO:0000313" key="1">
    <source>
        <dbReference type="EMBL" id="JAD22621.1"/>
    </source>
</evidence>
<dbReference type="AlphaFoldDB" id="A0A0A8Y8P9"/>
<reference evidence="1" key="1">
    <citation type="submission" date="2014-09" db="EMBL/GenBank/DDBJ databases">
        <authorList>
            <person name="Magalhaes I.L.F."/>
            <person name="Oliveira U."/>
            <person name="Santos F.R."/>
            <person name="Vidigal T.H.D.A."/>
            <person name="Brescovit A.D."/>
            <person name="Santos A.J."/>
        </authorList>
    </citation>
    <scope>NUCLEOTIDE SEQUENCE</scope>
    <source>
        <tissue evidence="1">Shoot tissue taken approximately 20 cm above the soil surface</tissue>
    </source>
</reference>
<proteinExistence type="predicted"/>